<feature type="region of interest" description="Disordered" evidence="2">
    <location>
        <begin position="539"/>
        <end position="585"/>
    </location>
</feature>
<feature type="region of interest" description="Disordered" evidence="2">
    <location>
        <begin position="309"/>
        <end position="467"/>
    </location>
</feature>
<proteinExistence type="inferred from homology"/>
<dbReference type="PANTHER" id="PTHR11249">
    <property type="entry name" value="GLIAL FACTOR NATURATION FACTOR"/>
    <property type="match status" value="1"/>
</dbReference>
<feature type="compositionally biased region" description="Low complexity" evidence="2">
    <location>
        <begin position="78"/>
        <end position="87"/>
    </location>
</feature>
<feature type="compositionally biased region" description="Polar residues" evidence="2">
    <location>
        <begin position="241"/>
        <end position="250"/>
    </location>
</feature>
<dbReference type="CDD" id="cd11283">
    <property type="entry name" value="ADF_GMF-beta_like"/>
    <property type="match status" value="1"/>
</dbReference>
<organism evidence="4 5">
    <name type="scientific">Beauveria brongniartii RCEF 3172</name>
    <dbReference type="NCBI Taxonomy" id="1081107"/>
    <lineage>
        <taxon>Eukaryota</taxon>
        <taxon>Fungi</taxon>
        <taxon>Dikarya</taxon>
        <taxon>Ascomycota</taxon>
        <taxon>Pezizomycotina</taxon>
        <taxon>Sordariomycetes</taxon>
        <taxon>Hypocreomycetidae</taxon>
        <taxon>Hypocreales</taxon>
        <taxon>Cordycipitaceae</taxon>
        <taxon>Beauveria</taxon>
        <taxon>Beauveria brongniartii</taxon>
    </lineage>
</organism>
<dbReference type="Pfam" id="PF00241">
    <property type="entry name" value="Cofilin_ADF"/>
    <property type="match status" value="1"/>
</dbReference>
<dbReference type="PROSITE" id="PS51263">
    <property type="entry name" value="ADF_H"/>
    <property type="match status" value="1"/>
</dbReference>
<accession>A0A166WQF1</accession>
<feature type="compositionally biased region" description="Polar residues" evidence="2">
    <location>
        <begin position="151"/>
        <end position="175"/>
    </location>
</feature>
<dbReference type="InterPro" id="IPR029006">
    <property type="entry name" value="ADF-H/Gelsolin-like_dom_sf"/>
</dbReference>
<feature type="domain" description="ADF-H" evidence="3">
    <location>
        <begin position="747"/>
        <end position="883"/>
    </location>
</feature>
<dbReference type="SMART" id="SM00102">
    <property type="entry name" value="ADF"/>
    <property type="match status" value="1"/>
</dbReference>
<comment type="caution">
    <text evidence="4">The sequence shown here is derived from an EMBL/GenBank/DDBJ whole genome shotgun (WGS) entry which is preliminary data.</text>
</comment>
<dbReference type="InterPro" id="IPR011171">
    <property type="entry name" value="GMF"/>
</dbReference>
<dbReference type="GO" id="GO:0071933">
    <property type="term" value="F:Arp2/3 complex binding"/>
    <property type="evidence" value="ECO:0007669"/>
    <property type="project" value="InterPro"/>
</dbReference>
<dbReference type="FunFam" id="3.40.20.10:FF:000048">
    <property type="entry name" value="Putative gmf family protein"/>
    <property type="match status" value="1"/>
</dbReference>
<feature type="compositionally biased region" description="Low complexity" evidence="2">
    <location>
        <begin position="546"/>
        <end position="555"/>
    </location>
</feature>
<feature type="compositionally biased region" description="Basic and acidic residues" evidence="2">
    <location>
        <begin position="421"/>
        <end position="450"/>
    </location>
</feature>
<dbReference type="GO" id="GO:0034316">
    <property type="term" value="P:negative regulation of Arp2/3 complex-mediated actin nucleation"/>
    <property type="evidence" value="ECO:0007669"/>
    <property type="project" value="TreeGrafter"/>
</dbReference>
<dbReference type="SUPFAM" id="SSF55753">
    <property type="entry name" value="Actin depolymerizing proteins"/>
    <property type="match status" value="1"/>
</dbReference>
<dbReference type="Proteomes" id="UP000076863">
    <property type="component" value="Unassembled WGS sequence"/>
</dbReference>
<feature type="compositionally biased region" description="Basic and acidic residues" evidence="2">
    <location>
        <begin position="88"/>
        <end position="97"/>
    </location>
</feature>
<evidence type="ECO:0000259" key="3">
    <source>
        <dbReference type="PROSITE" id="PS51263"/>
    </source>
</evidence>
<feature type="compositionally biased region" description="Basic and acidic residues" evidence="2">
    <location>
        <begin position="572"/>
        <end position="585"/>
    </location>
</feature>
<dbReference type="GO" id="GO:0030479">
    <property type="term" value="C:actin cortical patch"/>
    <property type="evidence" value="ECO:0007669"/>
    <property type="project" value="TreeGrafter"/>
</dbReference>
<feature type="compositionally biased region" description="Basic and acidic residues" evidence="2">
    <location>
        <begin position="178"/>
        <end position="198"/>
    </location>
</feature>
<gene>
    <name evidence="4" type="ORF">BBO_08931</name>
</gene>
<evidence type="ECO:0000256" key="1">
    <source>
        <dbReference type="ARBA" id="ARBA00010055"/>
    </source>
</evidence>
<feature type="compositionally biased region" description="Polar residues" evidence="2">
    <location>
        <begin position="556"/>
        <end position="571"/>
    </location>
</feature>
<keyword evidence="5" id="KW-1185">Reference proteome</keyword>
<dbReference type="OrthoDB" id="5386674at2759"/>
<feature type="region of interest" description="Disordered" evidence="2">
    <location>
        <begin position="23"/>
        <end position="263"/>
    </location>
</feature>
<dbReference type="EMBL" id="AZHA01000046">
    <property type="protein sequence ID" value="OAA34986.1"/>
    <property type="molecule type" value="Genomic_DNA"/>
</dbReference>
<dbReference type="GO" id="GO:0003779">
    <property type="term" value="F:actin binding"/>
    <property type="evidence" value="ECO:0007669"/>
    <property type="project" value="InterPro"/>
</dbReference>
<dbReference type="AlphaFoldDB" id="A0A166WQF1"/>
<reference evidence="4 5" key="1">
    <citation type="journal article" date="2016" name="Genome Biol. Evol.">
        <title>Divergent and convergent evolution of fungal pathogenicity.</title>
        <authorList>
            <person name="Shang Y."/>
            <person name="Xiao G."/>
            <person name="Zheng P."/>
            <person name="Cen K."/>
            <person name="Zhan S."/>
            <person name="Wang C."/>
        </authorList>
    </citation>
    <scope>NUCLEOTIDE SEQUENCE [LARGE SCALE GENOMIC DNA]</scope>
    <source>
        <strain evidence="4 5">RCEF 3172</strain>
    </source>
</reference>
<dbReference type="PANTHER" id="PTHR11249:SF2">
    <property type="entry name" value="GLIA MATURATION FACTOR"/>
    <property type="match status" value="1"/>
</dbReference>
<evidence type="ECO:0000256" key="2">
    <source>
        <dbReference type="SAM" id="MobiDB-lite"/>
    </source>
</evidence>
<dbReference type="GO" id="GO:0071846">
    <property type="term" value="P:actin filament debranching"/>
    <property type="evidence" value="ECO:0007669"/>
    <property type="project" value="InterPro"/>
</dbReference>
<evidence type="ECO:0000313" key="5">
    <source>
        <dbReference type="Proteomes" id="UP000076863"/>
    </source>
</evidence>
<dbReference type="InterPro" id="IPR002108">
    <property type="entry name" value="ADF-H"/>
</dbReference>
<comment type="similarity">
    <text evidence="1">Belongs to the actin-binding proteins ADF family. GMF subfamily.</text>
</comment>
<protein>
    <submittedName>
        <fullName evidence="4">Glia maturation factor beta</fullName>
    </submittedName>
</protein>
<name>A0A166WQF1_9HYPO</name>
<feature type="compositionally biased region" description="Polar residues" evidence="2">
    <location>
        <begin position="43"/>
        <end position="74"/>
    </location>
</feature>
<sequence>MAETLSRQTRSNSLQRMLDLEKQYMVSVTSSPQHHQRSHARTPASQSQRLRIGSNQSKSPGVTFNSLPSSSGQRPATRGRQTETQTVQERRQSEHRQRSFPLQTHAPKPQLVIDVNTASSKPSASAIRQPAIDMKIRRSSKNIADTPPSVPYSSTVQASPNPVSGTDNSVCQSPSWEAYDKRKQEKKEERRARDEAKAARKPRRLSKPPPDPSPCALAQAKPNQSEPVIAGNGRKPRPSSMLFSDNSSKEATFYKQPRSRAGSFSSLIRSTFDFRRSSIDQSQERPFIGGIKLEYEQHLANEIGLSPQSAIDLPDVHPALRTSNTSLKSPPPPPRATDSKSAGSRAYPPNTFATAKAKSMSLISPTAPPVPDLSTIEKWRARVRLRSSSKSSSSRSPVAKDTGPASTTHEDSNKSDASSEEAARRDGDTEYAKEKTSPPEPPRRSSKRESMTSASPSMPVLSAPLMHVPLETDSSSFYDLSFTAAKDDTKQPSASPSWENLQSSVMDTIEHTVKPKAEIEKEEGEKAFWNSQEWAIQRSDVPQITSSSSEDSASDCFNTVSMPSTPNTSRPQSEKGISRNSGESERFTLPRIQLHDNAYPSEACSFVSSSSFNGAYDVDREVDPIQAAARKVMAALPPMPSARPATEHEALRLRSNNIDTSSISDLSLIEVPKLSPRNPKAQPAKRANSDTVAKVFVECCGCKYYHDMPSKLYDAMVNPNVVLSPKDRSDFAGSISMTDSLKASESRLYTFSGETKEHLRKFRLSTSRAKDPQAVIYLVDKNTQEIRQDDDKTVYNTLEEIGDDLPDHSPRFVLLSYPLTLSDGRASVPYVLLYYLPETCNAEMRMIYAGAKELMRSTSEAGRVVDIKSIEDLEDIPEKLASD</sequence>
<dbReference type="Gene3D" id="3.40.20.10">
    <property type="entry name" value="Severin"/>
    <property type="match status" value="1"/>
</dbReference>
<evidence type="ECO:0000313" key="4">
    <source>
        <dbReference type="EMBL" id="OAA34986.1"/>
    </source>
</evidence>